<dbReference type="SUPFAM" id="SSF51261">
    <property type="entry name" value="Duplicated hybrid motif"/>
    <property type="match status" value="1"/>
</dbReference>
<gene>
    <name evidence="4" type="ORF">DI609_04325</name>
</gene>
<dbReference type="EMBL" id="QFNY01000076">
    <property type="protein sequence ID" value="PZP01343.1"/>
    <property type="molecule type" value="Genomic_DNA"/>
</dbReference>
<proteinExistence type="predicted"/>
<feature type="signal peptide" evidence="2">
    <location>
        <begin position="1"/>
        <end position="25"/>
    </location>
</feature>
<dbReference type="InterPro" id="IPR016047">
    <property type="entry name" value="M23ase_b-sheet_dom"/>
</dbReference>
<dbReference type="InterPro" id="IPR011055">
    <property type="entry name" value="Dup_hybrid_motif"/>
</dbReference>
<comment type="caution">
    <text evidence="4">The sequence shown here is derived from an EMBL/GenBank/DDBJ whole genome shotgun (WGS) entry which is preliminary data.</text>
</comment>
<dbReference type="CDD" id="cd12797">
    <property type="entry name" value="M23_peptidase"/>
    <property type="match status" value="1"/>
</dbReference>
<evidence type="ECO:0000313" key="5">
    <source>
        <dbReference type="Proteomes" id="UP000249451"/>
    </source>
</evidence>
<dbReference type="InterPro" id="IPR050570">
    <property type="entry name" value="Cell_wall_metabolism_enzyme"/>
</dbReference>
<name>A0A2W5B696_9CORY</name>
<evidence type="ECO:0000256" key="1">
    <source>
        <dbReference type="ARBA" id="ARBA00022729"/>
    </source>
</evidence>
<feature type="domain" description="M23ase beta-sheet core" evidence="3">
    <location>
        <begin position="53"/>
        <end position="139"/>
    </location>
</feature>
<protein>
    <submittedName>
        <fullName evidence="4">M23 family peptidase</fullName>
    </submittedName>
</protein>
<dbReference type="GO" id="GO:0004222">
    <property type="term" value="F:metalloendopeptidase activity"/>
    <property type="evidence" value="ECO:0007669"/>
    <property type="project" value="TreeGrafter"/>
</dbReference>
<evidence type="ECO:0000256" key="2">
    <source>
        <dbReference type="SAM" id="SignalP"/>
    </source>
</evidence>
<dbReference type="Pfam" id="PF01551">
    <property type="entry name" value="Peptidase_M23"/>
    <property type="match status" value="1"/>
</dbReference>
<accession>A0A2W5B696</accession>
<dbReference type="PANTHER" id="PTHR21666:SF289">
    <property type="entry name" value="L-ALA--D-GLU ENDOPEPTIDASE"/>
    <property type="match status" value="1"/>
</dbReference>
<organism evidence="4 5">
    <name type="scientific">Corynebacterium urealyticum</name>
    <dbReference type="NCBI Taxonomy" id="43771"/>
    <lineage>
        <taxon>Bacteria</taxon>
        <taxon>Bacillati</taxon>
        <taxon>Actinomycetota</taxon>
        <taxon>Actinomycetes</taxon>
        <taxon>Mycobacteriales</taxon>
        <taxon>Corynebacteriaceae</taxon>
        <taxon>Corynebacterium</taxon>
    </lineage>
</organism>
<reference evidence="4 5" key="1">
    <citation type="submission" date="2017-11" db="EMBL/GenBank/DDBJ databases">
        <title>Infants hospitalized years apart are colonized by the same room-sourced microbial strains.</title>
        <authorList>
            <person name="Brooks B."/>
            <person name="Olm M.R."/>
            <person name="Firek B.A."/>
            <person name="Baker R."/>
            <person name="Thomas B.C."/>
            <person name="Morowitz M.J."/>
            <person name="Banfield J.F."/>
        </authorList>
    </citation>
    <scope>NUCLEOTIDE SEQUENCE [LARGE SCALE GENOMIC DNA]</scope>
    <source>
        <strain evidence="4">S2_012_000_R3_87</strain>
    </source>
</reference>
<keyword evidence="1 2" id="KW-0732">Signal</keyword>
<feature type="chain" id="PRO_5016171274" evidence="2">
    <location>
        <begin position="26"/>
        <end position="170"/>
    </location>
</feature>
<dbReference type="PANTHER" id="PTHR21666">
    <property type="entry name" value="PEPTIDASE-RELATED"/>
    <property type="match status" value="1"/>
</dbReference>
<dbReference type="AlphaFoldDB" id="A0A2W5B696"/>
<evidence type="ECO:0000313" key="4">
    <source>
        <dbReference type="EMBL" id="PZP01343.1"/>
    </source>
</evidence>
<sequence>MRTLHRLLLVGLVALATTTAPPAAAYVDPTTGEPTATRVLRGFEPPEKRWLAGHRGVDLGLPVGGEVKAAGAGMVHFAGSVAGTPVVSIQHASGLRTTYQPVFARVERGDHVDEGQVIGTLAPSVDGYPGLHWGAREGKSGAENYIDPLSLLSGPVIRLKPVGGRGHRRP</sequence>
<dbReference type="Proteomes" id="UP000249451">
    <property type="component" value="Unassembled WGS sequence"/>
</dbReference>
<evidence type="ECO:0000259" key="3">
    <source>
        <dbReference type="Pfam" id="PF01551"/>
    </source>
</evidence>
<dbReference type="Gene3D" id="2.70.70.10">
    <property type="entry name" value="Glucose Permease (Domain IIA)"/>
    <property type="match status" value="1"/>
</dbReference>